<dbReference type="RefSeq" id="WP_376883876.1">
    <property type="nucleotide sequence ID" value="NZ_JBHUHR010000015.1"/>
</dbReference>
<reference evidence="2" key="1">
    <citation type="journal article" date="2019" name="Int. J. Syst. Evol. Microbiol.">
        <title>The Global Catalogue of Microorganisms (GCM) 10K type strain sequencing project: providing services to taxonomists for standard genome sequencing and annotation.</title>
        <authorList>
            <consortium name="The Broad Institute Genomics Platform"/>
            <consortium name="The Broad Institute Genome Sequencing Center for Infectious Disease"/>
            <person name="Wu L."/>
            <person name="Ma J."/>
        </authorList>
    </citation>
    <scope>NUCLEOTIDE SEQUENCE [LARGE SCALE GENOMIC DNA]</scope>
    <source>
        <strain evidence="2">CGMCC 1.15180</strain>
    </source>
</reference>
<organism evidence="1 2">
    <name type="scientific">Belliella marina</name>
    <dbReference type="NCBI Taxonomy" id="1644146"/>
    <lineage>
        <taxon>Bacteria</taxon>
        <taxon>Pseudomonadati</taxon>
        <taxon>Bacteroidota</taxon>
        <taxon>Cytophagia</taxon>
        <taxon>Cytophagales</taxon>
        <taxon>Cyclobacteriaceae</taxon>
        <taxon>Belliella</taxon>
    </lineage>
</organism>
<dbReference type="Proteomes" id="UP001597361">
    <property type="component" value="Unassembled WGS sequence"/>
</dbReference>
<evidence type="ECO:0008006" key="3">
    <source>
        <dbReference type="Google" id="ProtNLM"/>
    </source>
</evidence>
<name>A0ABW4VI78_9BACT</name>
<protein>
    <recommendedName>
        <fullName evidence="3">DUF4412 domain-containing protein</fullName>
    </recommendedName>
</protein>
<comment type="caution">
    <text evidence="1">The sequence shown here is derived from an EMBL/GenBank/DDBJ whole genome shotgun (WGS) entry which is preliminary data.</text>
</comment>
<sequence length="308" mass="34678">MKKLFLSLLSAATILACDSNKDDKKVTAETEESKESHIELTTMVKKTFTEGKIDVQIYFPGNRFSEILNKVDPAQGDIQQQIEKYAKELSQEDAEDIQNLMKGNIALAMQVMFAPMLKNEIFVRGDQATAKCDGLVYHLENTLNGGNETGTVFIQSQSVKNSQITFDYDKDFFGESQLQTTIDLSMYDRKATYETDEIAGYKCNKVIYTLKNDSPMAIGQLEVWTSEHMPKTLNFIHPFYLEEAHGIMKISIYQDAQSDMPMVYEFKKVTPGSVSDSDMNISQSQPIYNGKSDTEAIAAKLMGIMFGM</sequence>
<accession>A0ABW4VI78</accession>
<keyword evidence="2" id="KW-1185">Reference proteome</keyword>
<dbReference type="PROSITE" id="PS51257">
    <property type="entry name" value="PROKAR_LIPOPROTEIN"/>
    <property type="match status" value="1"/>
</dbReference>
<gene>
    <name evidence="1" type="ORF">ACFSKL_04525</name>
</gene>
<dbReference type="EMBL" id="JBHUHR010000015">
    <property type="protein sequence ID" value="MFD2034042.1"/>
    <property type="molecule type" value="Genomic_DNA"/>
</dbReference>
<evidence type="ECO:0000313" key="1">
    <source>
        <dbReference type="EMBL" id="MFD2034042.1"/>
    </source>
</evidence>
<evidence type="ECO:0000313" key="2">
    <source>
        <dbReference type="Proteomes" id="UP001597361"/>
    </source>
</evidence>
<proteinExistence type="predicted"/>